<dbReference type="EMBL" id="QMEC01000225">
    <property type="protein sequence ID" value="NMF67127.1"/>
    <property type="molecule type" value="Genomic_DNA"/>
</dbReference>
<keyword evidence="3" id="KW-1185">Reference proteome</keyword>
<evidence type="ECO:0000256" key="1">
    <source>
        <dbReference type="SAM" id="MobiDB-lite"/>
    </source>
</evidence>
<organism evidence="2 3">
    <name type="scientific">Brasilonema octagenarum UFV-OR1</name>
    <dbReference type="NCBI Taxonomy" id="417115"/>
    <lineage>
        <taxon>Bacteria</taxon>
        <taxon>Bacillati</taxon>
        <taxon>Cyanobacteriota</taxon>
        <taxon>Cyanophyceae</taxon>
        <taxon>Nostocales</taxon>
        <taxon>Scytonemataceae</taxon>
        <taxon>Brasilonema</taxon>
        <taxon>Octagenarum group</taxon>
    </lineage>
</organism>
<evidence type="ECO:0000313" key="2">
    <source>
        <dbReference type="EMBL" id="NMF67127.1"/>
    </source>
</evidence>
<comment type="caution">
    <text evidence="2">The sequence shown here is derived from an EMBL/GenBank/DDBJ whole genome shotgun (WGS) entry which is preliminary data.</text>
</comment>
<feature type="region of interest" description="Disordered" evidence="1">
    <location>
        <begin position="1"/>
        <end position="27"/>
    </location>
</feature>
<accession>A0ABX1MEQ5</accession>
<dbReference type="Proteomes" id="UP000762253">
    <property type="component" value="Unassembled WGS sequence"/>
</dbReference>
<proteinExistence type="predicted"/>
<protein>
    <submittedName>
        <fullName evidence="2">Uncharacterized protein</fullName>
    </submittedName>
</protein>
<gene>
    <name evidence="2" type="ORF">DP115_32060</name>
</gene>
<evidence type="ECO:0000313" key="3">
    <source>
        <dbReference type="Proteomes" id="UP000762253"/>
    </source>
</evidence>
<reference evidence="2 3" key="1">
    <citation type="submission" date="2018-06" db="EMBL/GenBank/DDBJ databases">
        <title>Comparative genomics of Brasilonema spp. strains.</title>
        <authorList>
            <person name="Alvarenga D.O."/>
            <person name="Fiore M.F."/>
            <person name="Varani A.M."/>
        </authorList>
    </citation>
    <scope>NUCLEOTIDE SEQUENCE [LARGE SCALE GENOMIC DNA]</scope>
    <source>
        <strain evidence="2 3">UFV-OR1</strain>
    </source>
</reference>
<name>A0ABX1MEQ5_9CYAN</name>
<sequence>MKELFLSPSGSQSPAEEPVLKEGFPTEVSGVGNPPAALSHLLPAPCSLLYDKYFSGHDIIEFHTPKMRQLSGFAVE</sequence>